<sequence>MSSNPFESPQEQQVTGLLSGDRDDLRKVAQYQKGILVCILLYFCAVFAQFAVPAEVVLIVGLVAFAAAIAGAVFTFLLAVKTYGTVLGIILGFLCLVPLLGLLILLIVNGKATTILRNNNIKVGLLGADPSSI</sequence>
<evidence type="ECO:0000313" key="2">
    <source>
        <dbReference type="EMBL" id="QDU53836.1"/>
    </source>
</evidence>
<keyword evidence="3" id="KW-1185">Reference proteome</keyword>
<keyword evidence="1" id="KW-0472">Membrane</keyword>
<feature type="transmembrane region" description="Helical" evidence="1">
    <location>
        <begin position="86"/>
        <end position="108"/>
    </location>
</feature>
<dbReference type="RefSeq" id="WP_145244889.1">
    <property type="nucleotide sequence ID" value="NZ_CP036278.1"/>
</dbReference>
<proteinExistence type="predicted"/>
<reference evidence="2 3" key="1">
    <citation type="submission" date="2019-02" db="EMBL/GenBank/DDBJ databases">
        <title>Deep-cultivation of Planctomycetes and their phenomic and genomic characterization uncovers novel biology.</title>
        <authorList>
            <person name="Wiegand S."/>
            <person name="Jogler M."/>
            <person name="Boedeker C."/>
            <person name="Pinto D."/>
            <person name="Vollmers J."/>
            <person name="Rivas-Marin E."/>
            <person name="Kohn T."/>
            <person name="Peeters S.H."/>
            <person name="Heuer A."/>
            <person name="Rast P."/>
            <person name="Oberbeckmann S."/>
            <person name="Bunk B."/>
            <person name="Jeske O."/>
            <person name="Meyerdierks A."/>
            <person name="Storesund J.E."/>
            <person name="Kallscheuer N."/>
            <person name="Luecker S."/>
            <person name="Lage O.M."/>
            <person name="Pohl T."/>
            <person name="Merkel B.J."/>
            <person name="Hornburger P."/>
            <person name="Mueller R.-W."/>
            <person name="Bruemmer F."/>
            <person name="Labrenz M."/>
            <person name="Spormann A.M."/>
            <person name="Op den Camp H."/>
            <person name="Overmann J."/>
            <person name="Amann R."/>
            <person name="Jetten M.S.M."/>
            <person name="Mascher T."/>
            <person name="Medema M.H."/>
            <person name="Devos D.P."/>
            <person name="Kaster A.-K."/>
            <person name="Ovreas L."/>
            <person name="Rohde M."/>
            <person name="Galperin M.Y."/>
            <person name="Jogler C."/>
        </authorList>
    </citation>
    <scope>NUCLEOTIDE SEQUENCE [LARGE SCALE GENOMIC DNA]</scope>
    <source>
        <strain evidence="2 3">Pan181</strain>
    </source>
</reference>
<dbReference type="OrthoDB" id="9947909at2"/>
<dbReference type="Proteomes" id="UP000315750">
    <property type="component" value="Chromosome"/>
</dbReference>
<keyword evidence="1" id="KW-0812">Transmembrane</keyword>
<dbReference type="AlphaFoldDB" id="A0A518AGI5"/>
<feature type="transmembrane region" description="Helical" evidence="1">
    <location>
        <begin position="58"/>
        <end position="79"/>
    </location>
</feature>
<accession>A0A518AGI5</accession>
<evidence type="ECO:0000313" key="3">
    <source>
        <dbReference type="Proteomes" id="UP000315750"/>
    </source>
</evidence>
<dbReference type="EMBL" id="CP036278">
    <property type="protein sequence ID" value="QDU53836.1"/>
    <property type="molecule type" value="Genomic_DNA"/>
</dbReference>
<feature type="transmembrane region" description="Helical" evidence="1">
    <location>
        <begin position="34"/>
        <end position="52"/>
    </location>
</feature>
<protein>
    <submittedName>
        <fullName evidence="2">Uncharacterized protein</fullName>
    </submittedName>
</protein>
<organism evidence="2 3">
    <name type="scientific">Aeoliella mucimassa</name>
    <dbReference type="NCBI Taxonomy" id="2527972"/>
    <lineage>
        <taxon>Bacteria</taxon>
        <taxon>Pseudomonadati</taxon>
        <taxon>Planctomycetota</taxon>
        <taxon>Planctomycetia</taxon>
        <taxon>Pirellulales</taxon>
        <taxon>Lacipirellulaceae</taxon>
        <taxon>Aeoliella</taxon>
    </lineage>
</organism>
<name>A0A518AGI5_9BACT</name>
<dbReference type="KEGG" id="amuc:Pan181_00140"/>
<evidence type="ECO:0000256" key="1">
    <source>
        <dbReference type="SAM" id="Phobius"/>
    </source>
</evidence>
<keyword evidence="1" id="KW-1133">Transmembrane helix</keyword>
<gene>
    <name evidence="2" type="ORF">Pan181_00140</name>
</gene>